<dbReference type="SUPFAM" id="SSF82784">
    <property type="entry name" value="OsmC-like"/>
    <property type="match status" value="1"/>
</dbReference>
<evidence type="ECO:0000313" key="1">
    <source>
        <dbReference type="EMBL" id="TPE43711.1"/>
    </source>
</evidence>
<protein>
    <submittedName>
        <fullName evidence="1">OsmC family protein</fullName>
    </submittedName>
</protein>
<sequence length="133" mass="14326">MTIAATIKNAYQQHEATVSTNGNGRQVTIPGKPEGYGSAVNGGELLFLALATCFCNDVYREAARRNMAISLVEVTVTGEFGQEGEPASNITYQANIQAPNHSQQEIASLIRHVDQVAEVHNTLRKGVDVTLKV</sequence>
<dbReference type="AlphaFoldDB" id="A0A501W8V4"/>
<dbReference type="Proteomes" id="UP000316727">
    <property type="component" value="Unassembled WGS sequence"/>
</dbReference>
<dbReference type="Pfam" id="PF02566">
    <property type="entry name" value="OsmC"/>
    <property type="match status" value="1"/>
</dbReference>
<reference evidence="1 2" key="1">
    <citation type="submission" date="2019-06" db="EMBL/GenBank/DDBJ databases">
        <title>A novel bacterium of genus Pontibacter, isolated from marine sediment.</title>
        <authorList>
            <person name="Huang H."/>
            <person name="Mo K."/>
            <person name="Hu Y."/>
        </authorList>
    </citation>
    <scope>NUCLEOTIDE SEQUENCE [LARGE SCALE GENOMIC DNA]</scope>
    <source>
        <strain evidence="1 2">HB172049</strain>
    </source>
</reference>
<dbReference type="OrthoDB" id="1358603at2"/>
<evidence type="ECO:0000313" key="2">
    <source>
        <dbReference type="Proteomes" id="UP000316727"/>
    </source>
</evidence>
<gene>
    <name evidence="1" type="ORF">FJM65_13280</name>
</gene>
<dbReference type="InterPro" id="IPR036102">
    <property type="entry name" value="OsmC/Ohrsf"/>
</dbReference>
<dbReference type="InterPro" id="IPR015946">
    <property type="entry name" value="KH_dom-like_a/b"/>
</dbReference>
<dbReference type="Gene3D" id="3.30.300.20">
    <property type="match status" value="1"/>
</dbReference>
<accession>A0A501W8V4</accession>
<dbReference type="RefSeq" id="WP_140622014.1">
    <property type="nucleotide sequence ID" value="NZ_VFRQ01000006.1"/>
</dbReference>
<proteinExistence type="predicted"/>
<dbReference type="EMBL" id="VFRQ01000006">
    <property type="protein sequence ID" value="TPE43711.1"/>
    <property type="molecule type" value="Genomic_DNA"/>
</dbReference>
<organism evidence="1 2">
    <name type="scientific">Pontibacter mangrovi</name>
    <dbReference type="NCBI Taxonomy" id="2589816"/>
    <lineage>
        <taxon>Bacteria</taxon>
        <taxon>Pseudomonadati</taxon>
        <taxon>Bacteroidota</taxon>
        <taxon>Cytophagia</taxon>
        <taxon>Cytophagales</taxon>
        <taxon>Hymenobacteraceae</taxon>
        <taxon>Pontibacter</taxon>
    </lineage>
</organism>
<name>A0A501W8V4_9BACT</name>
<comment type="caution">
    <text evidence="1">The sequence shown here is derived from an EMBL/GenBank/DDBJ whole genome shotgun (WGS) entry which is preliminary data.</text>
</comment>
<keyword evidence="2" id="KW-1185">Reference proteome</keyword>
<dbReference type="InterPro" id="IPR003718">
    <property type="entry name" value="OsmC/Ohr_fam"/>
</dbReference>